<sequence length="55" mass="6172">MTMAVPYRLHNKEKENVARGNRTSPVQTSCPAELLAVNQQDEGKGVYKGLYDYLS</sequence>
<reference evidence="2" key="1">
    <citation type="submission" date="2019-03" db="EMBL/GenBank/DDBJ databases">
        <title>Single cell metagenomics reveals metabolic interactions within the superorganism composed of flagellate Streblomastix strix and complex community of Bacteroidetes bacteria on its surface.</title>
        <authorList>
            <person name="Treitli S.C."/>
            <person name="Kolisko M."/>
            <person name="Husnik F."/>
            <person name="Keeling P."/>
            <person name="Hampl V."/>
        </authorList>
    </citation>
    <scope>NUCLEOTIDE SEQUENCE</scope>
    <source>
        <strain evidence="2">STM</strain>
    </source>
</reference>
<evidence type="ECO:0000256" key="1">
    <source>
        <dbReference type="SAM" id="MobiDB-lite"/>
    </source>
</evidence>
<name>A0A5J4Q4I8_9ZZZZ</name>
<dbReference type="EMBL" id="SNRY01004741">
    <property type="protein sequence ID" value="KAA6316826.1"/>
    <property type="molecule type" value="Genomic_DNA"/>
</dbReference>
<comment type="caution">
    <text evidence="2">The sequence shown here is derived from an EMBL/GenBank/DDBJ whole genome shotgun (WGS) entry which is preliminary data.</text>
</comment>
<dbReference type="AlphaFoldDB" id="A0A5J4Q4I8"/>
<evidence type="ECO:0000313" key="2">
    <source>
        <dbReference type="EMBL" id="KAA6316826.1"/>
    </source>
</evidence>
<feature type="region of interest" description="Disordered" evidence="1">
    <location>
        <begin position="1"/>
        <end position="27"/>
    </location>
</feature>
<proteinExistence type="predicted"/>
<accession>A0A5J4Q4I8</accession>
<gene>
    <name evidence="2" type="ORF">EZS27_032921</name>
</gene>
<protein>
    <submittedName>
        <fullName evidence="2">Uncharacterized protein</fullName>
    </submittedName>
</protein>
<organism evidence="2">
    <name type="scientific">termite gut metagenome</name>
    <dbReference type="NCBI Taxonomy" id="433724"/>
    <lineage>
        <taxon>unclassified sequences</taxon>
        <taxon>metagenomes</taxon>
        <taxon>organismal metagenomes</taxon>
    </lineage>
</organism>